<feature type="non-terminal residue" evidence="1">
    <location>
        <position position="61"/>
    </location>
</feature>
<comment type="caution">
    <text evidence="1">The sequence shown here is derived from an EMBL/GenBank/DDBJ whole genome shotgun (WGS) entry which is preliminary data.</text>
</comment>
<feature type="non-terminal residue" evidence="1">
    <location>
        <position position="1"/>
    </location>
</feature>
<gene>
    <name evidence="1" type="ORF">GMARGA_LOCUS36631</name>
</gene>
<name>A0ABN7WZ22_GIGMA</name>
<organism evidence="1 2">
    <name type="scientific">Gigaspora margarita</name>
    <dbReference type="NCBI Taxonomy" id="4874"/>
    <lineage>
        <taxon>Eukaryota</taxon>
        <taxon>Fungi</taxon>
        <taxon>Fungi incertae sedis</taxon>
        <taxon>Mucoromycota</taxon>
        <taxon>Glomeromycotina</taxon>
        <taxon>Glomeromycetes</taxon>
        <taxon>Diversisporales</taxon>
        <taxon>Gigasporaceae</taxon>
        <taxon>Gigaspora</taxon>
    </lineage>
</organism>
<protein>
    <submittedName>
        <fullName evidence="1">27179_t:CDS:1</fullName>
    </submittedName>
</protein>
<evidence type="ECO:0000313" key="1">
    <source>
        <dbReference type="EMBL" id="CAG8843602.1"/>
    </source>
</evidence>
<accession>A0ABN7WZ22</accession>
<dbReference type="EMBL" id="CAJVQB010072957">
    <property type="protein sequence ID" value="CAG8843602.1"/>
    <property type="molecule type" value="Genomic_DNA"/>
</dbReference>
<proteinExistence type="predicted"/>
<dbReference type="Proteomes" id="UP000789901">
    <property type="component" value="Unassembled WGS sequence"/>
</dbReference>
<reference evidence="1 2" key="1">
    <citation type="submission" date="2021-06" db="EMBL/GenBank/DDBJ databases">
        <authorList>
            <person name="Kallberg Y."/>
            <person name="Tangrot J."/>
            <person name="Rosling A."/>
        </authorList>
    </citation>
    <scope>NUCLEOTIDE SEQUENCE [LARGE SCALE GENOMIC DNA]</scope>
    <source>
        <strain evidence="1 2">120-4 pot B 10/14</strain>
    </source>
</reference>
<evidence type="ECO:0000313" key="2">
    <source>
        <dbReference type="Proteomes" id="UP000789901"/>
    </source>
</evidence>
<sequence length="61" mass="6708">FVTAKKPSIVTLCDYVYCRNSNYSVDGIVLACGHEKVDEKEPDLENVGTIVDDNSDNADDI</sequence>
<keyword evidence="2" id="KW-1185">Reference proteome</keyword>